<dbReference type="RefSeq" id="WP_182998661.1">
    <property type="nucleotide sequence ID" value="NZ_JABEQJ010000026.1"/>
</dbReference>
<dbReference type="Pfam" id="PF07508">
    <property type="entry name" value="Recombinase"/>
    <property type="match status" value="1"/>
</dbReference>
<sequence>MTRVALYARYSSDNQRDASIEDQFRICREHAKREKWKVVGAYKDAGISGASMILRPGIQTLLQDAQAGRFDIVLAEALDRVSRDQADVATLFKHLKFAGVPIVTLAEGEISELHVGLKGTMNALFLKDLAAKTHRGLRGRVEDGKSGGGLCYGYRVVRQFDAQGEHIRGDREIDAHQAEIIRRIFRDFAAGVGPRAIAKTLNDQGIGGPEGKLWSDTTIRGHVKRGTGIINNELYIGRLVWNRQRYVKDPSTGKRVSRLNPESEWVVTDVPDLRIVDDALWQATKARQSVIAEKYVNVTEAVRAHHKRNRLNGTRRPKSLLSGLLFCGLCGGPYTLRGSDRFACSSHVTNGSCTNSRTIPRPDLERRVLSGLKDRMMAPEIAAEAMRAYAEETNRLNRERRSNADVWQIEQVKVEKQIRGIIEAIKEGMFHPSMKAEMDALEARKAELASLLSDVPDEVPDLLPSASAIYACKVGRLTDALNRPEERLEAAEALRALIEKVVLTPGPNRGEIDAMLYGELGTILTWIERQAIGKAEKRNTPGAVLTGVSVSVVAGNRTLRSRRNVANGHSQASLVAGARNQRKLLLVSGFVERLAA</sequence>
<dbReference type="GO" id="GO:0000150">
    <property type="term" value="F:DNA strand exchange activity"/>
    <property type="evidence" value="ECO:0007669"/>
    <property type="project" value="InterPro"/>
</dbReference>
<dbReference type="InterPro" id="IPR036162">
    <property type="entry name" value="Resolvase-like_N_sf"/>
</dbReference>
<reference evidence="3 4" key="1">
    <citation type="submission" date="2020-04" db="EMBL/GenBank/DDBJ databases">
        <title>Description of novel Gluconacetobacter.</title>
        <authorList>
            <person name="Sombolestani A."/>
        </authorList>
    </citation>
    <scope>NUCLEOTIDE SEQUENCE [LARGE SCALE GENOMIC DNA]</scope>
    <source>
        <strain evidence="3 4">LMG 19747</strain>
    </source>
</reference>
<dbReference type="PANTHER" id="PTHR30461:SF23">
    <property type="entry name" value="DNA RECOMBINASE-RELATED"/>
    <property type="match status" value="1"/>
</dbReference>
<dbReference type="AlphaFoldDB" id="A0A7W4IFD6"/>
<dbReference type="Pfam" id="PF13408">
    <property type="entry name" value="Zn_ribbon_recom"/>
    <property type="match status" value="1"/>
</dbReference>
<feature type="domain" description="Recombinase" evidence="2">
    <location>
        <begin position="151"/>
        <end position="294"/>
    </location>
</feature>
<evidence type="ECO:0000313" key="4">
    <source>
        <dbReference type="Proteomes" id="UP000589085"/>
    </source>
</evidence>
<dbReference type="EMBL" id="JABEQJ010000026">
    <property type="protein sequence ID" value="MBB2161828.1"/>
    <property type="molecule type" value="Genomic_DNA"/>
</dbReference>
<feature type="domain" description="Resolvase/invertase-type recombinase catalytic" evidence="1">
    <location>
        <begin position="3"/>
        <end position="152"/>
    </location>
</feature>
<dbReference type="InterPro" id="IPR038109">
    <property type="entry name" value="DNA_bind_recomb_sf"/>
</dbReference>
<dbReference type="InterPro" id="IPR050639">
    <property type="entry name" value="SSR_resolvase"/>
</dbReference>
<gene>
    <name evidence="3" type="ORF">HLH48_16920</name>
</gene>
<protein>
    <submittedName>
        <fullName evidence="3">Recombinase family protein</fullName>
    </submittedName>
</protein>
<dbReference type="InterPro" id="IPR025827">
    <property type="entry name" value="Zn_ribbon_recom_dom"/>
</dbReference>
<dbReference type="InterPro" id="IPR011109">
    <property type="entry name" value="DNA_bind_recombinase_dom"/>
</dbReference>
<dbReference type="SUPFAM" id="SSF53041">
    <property type="entry name" value="Resolvase-like"/>
    <property type="match status" value="1"/>
</dbReference>
<organism evidence="3 4">
    <name type="scientific">Gluconacetobacter sacchari</name>
    <dbReference type="NCBI Taxonomy" id="92759"/>
    <lineage>
        <taxon>Bacteria</taxon>
        <taxon>Pseudomonadati</taxon>
        <taxon>Pseudomonadota</taxon>
        <taxon>Alphaproteobacteria</taxon>
        <taxon>Acetobacterales</taxon>
        <taxon>Acetobacteraceae</taxon>
        <taxon>Gluconacetobacter</taxon>
    </lineage>
</organism>
<evidence type="ECO:0000259" key="2">
    <source>
        <dbReference type="PROSITE" id="PS51737"/>
    </source>
</evidence>
<dbReference type="PROSITE" id="PS51737">
    <property type="entry name" value="RECOMBINASE_DNA_BIND"/>
    <property type="match status" value="1"/>
</dbReference>
<dbReference type="Gene3D" id="3.90.1750.20">
    <property type="entry name" value="Putative Large Serine Recombinase, Chain B, Domain 2"/>
    <property type="match status" value="1"/>
</dbReference>
<evidence type="ECO:0000313" key="3">
    <source>
        <dbReference type="EMBL" id="MBB2161828.1"/>
    </source>
</evidence>
<dbReference type="InterPro" id="IPR006119">
    <property type="entry name" value="Resolv_N"/>
</dbReference>
<dbReference type="Gene3D" id="3.40.50.1390">
    <property type="entry name" value="Resolvase, N-terminal catalytic domain"/>
    <property type="match status" value="1"/>
</dbReference>
<comment type="caution">
    <text evidence="3">The sequence shown here is derived from an EMBL/GenBank/DDBJ whole genome shotgun (WGS) entry which is preliminary data.</text>
</comment>
<dbReference type="PROSITE" id="PS51736">
    <property type="entry name" value="RECOMBINASES_3"/>
    <property type="match status" value="1"/>
</dbReference>
<dbReference type="SMART" id="SM00857">
    <property type="entry name" value="Resolvase"/>
    <property type="match status" value="1"/>
</dbReference>
<evidence type="ECO:0000259" key="1">
    <source>
        <dbReference type="PROSITE" id="PS51736"/>
    </source>
</evidence>
<name>A0A7W4IFD6_9PROT</name>
<accession>A0A7W4IFD6</accession>
<dbReference type="GO" id="GO:0003677">
    <property type="term" value="F:DNA binding"/>
    <property type="evidence" value="ECO:0007669"/>
    <property type="project" value="InterPro"/>
</dbReference>
<dbReference type="CDD" id="cd00338">
    <property type="entry name" value="Ser_Recombinase"/>
    <property type="match status" value="1"/>
</dbReference>
<dbReference type="PANTHER" id="PTHR30461">
    <property type="entry name" value="DNA-INVERTASE FROM LAMBDOID PROPHAGE"/>
    <property type="match status" value="1"/>
</dbReference>
<dbReference type="Pfam" id="PF00239">
    <property type="entry name" value="Resolvase"/>
    <property type="match status" value="1"/>
</dbReference>
<dbReference type="Proteomes" id="UP000589085">
    <property type="component" value="Unassembled WGS sequence"/>
</dbReference>
<proteinExistence type="predicted"/>